<dbReference type="EMBL" id="JAACNO010000657">
    <property type="protein sequence ID" value="KAF4145975.1"/>
    <property type="molecule type" value="Genomic_DNA"/>
</dbReference>
<protein>
    <recommendedName>
        <fullName evidence="5">Chromo domain-containing protein</fullName>
    </recommendedName>
</protein>
<sequence>MSPFLIGTGRIPGVLGQPAASATVRYDVARNLVKKRKLIVIAFSADNQQILVKWSGLPDHNNPWQIECEIKPVILWNLLRKQLRDSQRKTNAERMPASDTGSPASRRNHSQVSLSAELLRHESNTAKRETCWSGITLAAQATQPTLDLCRGSVWIREVTLQLETSWGRSPAFVHVVVGLKAALVNEEVFEVLLTTSQETVSTTPKSLLSSS</sequence>
<proteinExistence type="predicted"/>
<evidence type="ECO:0000313" key="3">
    <source>
        <dbReference type="EMBL" id="KAF4145975.1"/>
    </source>
</evidence>
<evidence type="ECO:0000313" key="4">
    <source>
        <dbReference type="Proteomes" id="UP000602510"/>
    </source>
</evidence>
<feature type="region of interest" description="Disordered" evidence="1">
    <location>
        <begin position="87"/>
        <end position="109"/>
    </location>
</feature>
<gene>
    <name evidence="2" type="ORF">GN244_ATG04352</name>
    <name evidence="3" type="ORF">GN958_ATG04798</name>
</gene>
<evidence type="ECO:0008006" key="5">
    <source>
        <dbReference type="Google" id="ProtNLM"/>
    </source>
</evidence>
<evidence type="ECO:0000313" key="2">
    <source>
        <dbReference type="EMBL" id="KAF4043311.1"/>
    </source>
</evidence>
<keyword evidence="4" id="KW-1185">Reference proteome</keyword>
<reference evidence="2" key="1">
    <citation type="submission" date="2020-04" db="EMBL/GenBank/DDBJ databases">
        <title>Hybrid Assembly of Korean Phytophthora infestans isolates.</title>
        <authorList>
            <person name="Prokchorchik M."/>
            <person name="Lee Y."/>
            <person name="Seo J."/>
            <person name="Cho J.-H."/>
            <person name="Park Y.-E."/>
            <person name="Jang D.-C."/>
            <person name="Im J.-S."/>
            <person name="Choi J.-G."/>
            <person name="Park H.-J."/>
            <person name="Lee G.-B."/>
            <person name="Lee Y.-G."/>
            <person name="Hong S.-Y."/>
            <person name="Cho K."/>
            <person name="Sohn K.H."/>
        </authorList>
    </citation>
    <scope>NUCLEOTIDE SEQUENCE</scope>
    <source>
        <strain evidence="2">KR_1_A1</strain>
        <strain evidence="3">KR_2_A2</strain>
    </source>
</reference>
<organism evidence="2 4">
    <name type="scientific">Phytophthora infestans</name>
    <name type="common">Potato late blight agent</name>
    <name type="synonym">Botrytis infestans</name>
    <dbReference type="NCBI Taxonomy" id="4787"/>
    <lineage>
        <taxon>Eukaryota</taxon>
        <taxon>Sar</taxon>
        <taxon>Stramenopiles</taxon>
        <taxon>Oomycota</taxon>
        <taxon>Peronosporomycetes</taxon>
        <taxon>Peronosporales</taxon>
        <taxon>Peronosporaceae</taxon>
        <taxon>Phytophthora</taxon>
    </lineage>
</organism>
<name>A0A833WZA8_PHYIN</name>
<dbReference type="EMBL" id="WSZM01000090">
    <property type="protein sequence ID" value="KAF4043311.1"/>
    <property type="molecule type" value="Genomic_DNA"/>
</dbReference>
<dbReference type="Proteomes" id="UP000704712">
    <property type="component" value="Unassembled WGS sequence"/>
</dbReference>
<feature type="compositionally biased region" description="Polar residues" evidence="1">
    <location>
        <begin position="99"/>
        <end position="109"/>
    </location>
</feature>
<accession>A0A833WZA8</accession>
<comment type="caution">
    <text evidence="2">The sequence shown here is derived from an EMBL/GenBank/DDBJ whole genome shotgun (WGS) entry which is preliminary data.</text>
</comment>
<dbReference type="AlphaFoldDB" id="A0A833WZA8"/>
<evidence type="ECO:0000256" key="1">
    <source>
        <dbReference type="SAM" id="MobiDB-lite"/>
    </source>
</evidence>
<dbReference type="Proteomes" id="UP000602510">
    <property type="component" value="Unassembled WGS sequence"/>
</dbReference>